<evidence type="ECO:0000256" key="7">
    <source>
        <dbReference type="ARBA" id="ARBA00023140"/>
    </source>
</evidence>
<proteinExistence type="inferred from homology"/>
<comment type="caution">
    <text evidence="9">The sequence shown here is derived from an EMBL/GenBank/DDBJ whole genome shotgun (WGS) entry which is preliminary data.</text>
</comment>
<comment type="similarity">
    <text evidence="3">Belongs to the peroxisomal targeting signal receptor family.</text>
</comment>
<dbReference type="InterPro" id="IPR011990">
    <property type="entry name" value="TPR-like_helical_dom_sf"/>
</dbReference>
<evidence type="ECO:0000256" key="8">
    <source>
        <dbReference type="PROSITE-ProRule" id="PRU00339"/>
    </source>
</evidence>
<evidence type="ECO:0000313" key="9">
    <source>
        <dbReference type="EMBL" id="CAK0786975.1"/>
    </source>
</evidence>
<dbReference type="PANTHER" id="PTHR10130:SF0">
    <property type="entry name" value="GH08708P"/>
    <property type="match status" value="1"/>
</dbReference>
<sequence length="689" mass="75518">MAAAEGELLGIPGVAHGAHGDVEDFLAQSRAGHARPAPHDFAEFERIYQGAQPGRSMGDIGPAGHMASLPGLTPSLHAFLASAKIQGAFQPLPSPPLQLTQLDQCRIRDRSTIMARHLFADRGDAFADEQVGHLLHSLHIDPQQLPGQPDMAAFEAIYKAGALHHAHPSAAAEHAANAQQIARLQGSANGWVEDFPNLQLGAQPHEQWAQDFQQQQQQNERSRSWGQIWDEGKQTNEWATDFEQSQAATAQAQAGGRVEDSAKALEQTKALAETLAADKDGKFANSKFLQFISKMSRGEIILDGNEAKEVPAQAAEWAAEYEEAVQHSREQDYDDIWKHYGELQNDATGWADEFGGISQKAESWADQFAEQIVPNEEVRSWLDDWETEATQAREAMAAAAADDYRFAENNPFLDDMNSFAKGKSLFQSGLLSEAVLAFEAEVQRQPQNVEAWRLLGTVHAENDDDQQAIAALSKAMAADPNNAEVLLSLGVSYTNELDQGRALNFLTAWLSRQPAFAKMLQEAGPQQDSSQRLSHALSTFERAAAQEAGNADVQVALGVLRSLARQYDAAGEAFRSALAVRPKDYSLWNKLGATQANSSRSQEAIAAYQRALDLKPNYMRAWTNMGIAQANVGNYETSARFYIRALSMNPKAASTWGYLRTSLACSGRMDLMELVHESNLDALQKELPL</sequence>
<accession>A0AAV1IL71</accession>
<keyword evidence="5" id="KW-0677">Repeat</keyword>
<evidence type="ECO:0000256" key="1">
    <source>
        <dbReference type="ARBA" id="ARBA00004275"/>
    </source>
</evidence>
<dbReference type="Pfam" id="PF13432">
    <property type="entry name" value="TPR_16"/>
    <property type="match status" value="1"/>
</dbReference>
<feature type="repeat" description="TPR" evidence="8">
    <location>
        <begin position="551"/>
        <end position="584"/>
    </location>
</feature>
<dbReference type="Proteomes" id="UP001314263">
    <property type="component" value="Unassembled WGS sequence"/>
</dbReference>
<reference evidence="9 10" key="1">
    <citation type="submission" date="2023-10" db="EMBL/GenBank/DDBJ databases">
        <authorList>
            <person name="Maclean D."/>
            <person name="Macfadyen A."/>
        </authorList>
    </citation>
    <scope>NUCLEOTIDE SEQUENCE [LARGE SCALE GENOMIC DNA]</scope>
</reference>
<evidence type="ECO:0000313" key="10">
    <source>
        <dbReference type="Proteomes" id="UP001314263"/>
    </source>
</evidence>
<feature type="repeat" description="TPR" evidence="8">
    <location>
        <begin position="585"/>
        <end position="618"/>
    </location>
</feature>
<dbReference type="SUPFAM" id="SSF48452">
    <property type="entry name" value="TPR-like"/>
    <property type="match status" value="1"/>
</dbReference>
<name>A0AAV1IL71_9CHLO</name>
<dbReference type="AlphaFoldDB" id="A0AAV1IL71"/>
<feature type="repeat" description="TPR" evidence="8">
    <location>
        <begin position="619"/>
        <end position="652"/>
    </location>
</feature>
<evidence type="ECO:0008006" key="11">
    <source>
        <dbReference type="Google" id="ProtNLM"/>
    </source>
</evidence>
<dbReference type="PROSITE" id="PS50005">
    <property type="entry name" value="TPR"/>
    <property type="match status" value="4"/>
</dbReference>
<protein>
    <recommendedName>
        <fullName evidence="11">Peroxin-5</fullName>
    </recommendedName>
</protein>
<dbReference type="InterPro" id="IPR024111">
    <property type="entry name" value="PEX5/PEX5L"/>
</dbReference>
<keyword evidence="6 8" id="KW-0802">TPR repeat</keyword>
<dbReference type="EMBL" id="CAUYUE010000016">
    <property type="protein sequence ID" value="CAK0786975.1"/>
    <property type="molecule type" value="Genomic_DNA"/>
</dbReference>
<comment type="subcellular location">
    <subcellularLocation>
        <location evidence="2">Cytoplasm</location>
    </subcellularLocation>
    <subcellularLocation>
        <location evidence="1">Peroxisome</location>
    </subcellularLocation>
</comment>
<evidence type="ECO:0000256" key="6">
    <source>
        <dbReference type="ARBA" id="ARBA00022803"/>
    </source>
</evidence>
<evidence type="ECO:0000256" key="3">
    <source>
        <dbReference type="ARBA" id="ARBA00005348"/>
    </source>
</evidence>
<evidence type="ECO:0000256" key="2">
    <source>
        <dbReference type="ARBA" id="ARBA00004496"/>
    </source>
</evidence>
<dbReference type="GO" id="GO:0005052">
    <property type="term" value="F:peroxisome matrix targeting signal-1 binding"/>
    <property type="evidence" value="ECO:0007669"/>
    <property type="project" value="TreeGrafter"/>
</dbReference>
<evidence type="ECO:0000256" key="4">
    <source>
        <dbReference type="ARBA" id="ARBA00022490"/>
    </source>
</evidence>
<organism evidence="9 10">
    <name type="scientific">Coccomyxa viridis</name>
    <dbReference type="NCBI Taxonomy" id="1274662"/>
    <lineage>
        <taxon>Eukaryota</taxon>
        <taxon>Viridiplantae</taxon>
        <taxon>Chlorophyta</taxon>
        <taxon>core chlorophytes</taxon>
        <taxon>Trebouxiophyceae</taxon>
        <taxon>Trebouxiophyceae incertae sedis</taxon>
        <taxon>Coccomyxaceae</taxon>
        <taxon>Coccomyxa</taxon>
    </lineage>
</organism>
<dbReference type="PANTHER" id="PTHR10130">
    <property type="entry name" value="PEROXISOMAL TARGETING SIGNAL 1 RECEPTOR PEX5"/>
    <property type="match status" value="1"/>
</dbReference>
<feature type="repeat" description="TPR" evidence="8">
    <location>
        <begin position="449"/>
        <end position="482"/>
    </location>
</feature>
<dbReference type="GO" id="GO:0016560">
    <property type="term" value="P:protein import into peroxisome matrix, docking"/>
    <property type="evidence" value="ECO:0007669"/>
    <property type="project" value="TreeGrafter"/>
</dbReference>
<gene>
    <name evidence="9" type="ORF">CVIRNUC_010191</name>
</gene>
<keyword evidence="10" id="KW-1185">Reference proteome</keyword>
<dbReference type="GO" id="GO:0005829">
    <property type="term" value="C:cytosol"/>
    <property type="evidence" value="ECO:0007669"/>
    <property type="project" value="TreeGrafter"/>
</dbReference>
<dbReference type="SMART" id="SM00028">
    <property type="entry name" value="TPR"/>
    <property type="match status" value="5"/>
</dbReference>
<evidence type="ECO:0000256" key="5">
    <source>
        <dbReference type="ARBA" id="ARBA00022737"/>
    </source>
</evidence>
<dbReference type="Pfam" id="PF13414">
    <property type="entry name" value="TPR_11"/>
    <property type="match status" value="1"/>
</dbReference>
<dbReference type="GO" id="GO:0005778">
    <property type="term" value="C:peroxisomal membrane"/>
    <property type="evidence" value="ECO:0007669"/>
    <property type="project" value="TreeGrafter"/>
</dbReference>
<dbReference type="Gene3D" id="1.25.40.10">
    <property type="entry name" value="Tetratricopeptide repeat domain"/>
    <property type="match status" value="1"/>
</dbReference>
<keyword evidence="4" id="KW-0963">Cytoplasm</keyword>
<dbReference type="InterPro" id="IPR019734">
    <property type="entry name" value="TPR_rpt"/>
</dbReference>
<keyword evidence="7" id="KW-0576">Peroxisome</keyword>